<dbReference type="AlphaFoldDB" id="A0AAE1JWT8"/>
<comment type="caution">
    <text evidence="9">The sequence shown here is derived from an EMBL/GenBank/DDBJ whole genome shotgun (WGS) entry which is preliminary data.</text>
</comment>
<dbReference type="InterPro" id="IPR036640">
    <property type="entry name" value="ABC1_TM_sf"/>
</dbReference>
<evidence type="ECO:0000256" key="2">
    <source>
        <dbReference type="ARBA" id="ARBA00022448"/>
    </source>
</evidence>
<evidence type="ECO:0000256" key="7">
    <source>
        <dbReference type="ARBA" id="ARBA00023180"/>
    </source>
</evidence>
<gene>
    <name evidence="9" type="ORF">QN277_018575</name>
</gene>
<comment type="similarity">
    <text evidence="1">Belongs to the ABC transporter superfamily. ABCB family. Multidrug resistance exporter (TC 3.A.1.201) subfamily.</text>
</comment>
<keyword evidence="6 8" id="KW-0472">Membrane</keyword>
<name>A0AAE1JWT8_9FABA</name>
<protein>
    <submittedName>
        <fullName evidence="9">Uncharacterized protein</fullName>
    </submittedName>
</protein>
<evidence type="ECO:0000256" key="6">
    <source>
        <dbReference type="ARBA" id="ARBA00023136"/>
    </source>
</evidence>
<keyword evidence="10" id="KW-1185">Reference proteome</keyword>
<accession>A0AAE1JWT8</accession>
<dbReference type="GO" id="GO:0005524">
    <property type="term" value="F:ATP binding"/>
    <property type="evidence" value="ECO:0007669"/>
    <property type="project" value="InterPro"/>
</dbReference>
<dbReference type="GO" id="GO:0016020">
    <property type="term" value="C:membrane"/>
    <property type="evidence" value="ECO:0007669"/>
    <property type="project" value="InterPro"/>
</dbReference>
<reference evidence="9" key="1">
    <citation type="submission" date="2023-10" db="EMBL/GenBank/DDBJ databases">
        <title>Chromosome-level genome of the transformable northern wattle, Acacia crassicarpa.</title>
        <authorList>
            <person name="Massaro I."/>
            <person name="Sinha N.R."/>
            <person name="Poethig S."/>
            <person name="Leichty A.R."/>
        </authorList>
    </citation>
    <scope>NUCLEOTIDE SEQUENCE</scope>
    <source>
        <strain evidence="9">Acra3RX</strain>
        <tissue evidence="9">Leaf</tissue>
    </source>
</reference>
<keyword evidence="3 8" id="KW-0812">Transmembrane</keyword>
<keyword evidence="7" id="KW-0325">Glycoprotein</keyword>
<dbReference type="Proteomes" id="UP001293593">
    <property type="component" value="Unassembled WGS sequence"/>
</dbReference>
<sequence length="146" mass="15931">MDGDQETSVAPSSLVTAKKKKKGSIRSIFMHVDTVDLFLMVLGVFASLGHSFTTPLVLLISSRLMNSIGSSSTVGPTSFTHSINKNAVNMLYLAAGSFFACFLRERQAARMRARYLKALLKQVLLTLIFTSQARRRSSPASTTTPL</sequence>
<evidence type="ECO:0000256" key="8">
    <source>
        <dbReference type="SAM" id="Phobius"/>
    </source>
</evidence>
<dbReference type="EMBL" id="JAWXYG010000004">
    <property type="protein sequence ID" value="KAK4275504.1"/>
    <property type="molecule type" value="Genomic_DNA"/>
</dbReference>
<organism evidence="9 10">
    <name type="scientific">Acacia crassicarpa</name>
    <name type="common">northern wattle</name>
    <dbReference type="NCBI Taxonomy" id="499986"/>
    <lineage>
        <taxon>Eukaryota</taxon>
        <taxon>Viridiplantae</taxon>
        <taxon>Streptophyta</taxon>
        <taxon>Embryophyta</taxon>
        <taxon>Tracheophyta</taxon>
        <taxon>Spermatophyta</taxon>
        <taxon>Magnoliopsida</taxon>
        <taxon>eudicotyledons</taxon>
        <taxon>Gunneridae</taxon>
        <taxon>Pentapetalae</taxon>
        <taxon>rosids</taxon>
        <taxon>fabids</taxon>
        <taxon>Fabales</taxon>
        <taxon>Fabaceae</taxon>
        <taxon>Caesalpinioideae</taxon>
        <taxon>mimosoid clade</taxon>
        <taxon>Acacieae</taxon>
        <taxon>Acacia</taxon>
    </lineage>
</organism>
<keyword evidence="4" id="KW-0677">Repeat</keyword>
<evidence type="ECO:0000313" key="9">
    <source>
        <dbReference type="EMBL" id="KAK4275504.1"/>
    </source>
</evidence>
<dbReference type="SUPFAM" id="SSF90123">
    <property type="entry name" value="ABC transporter transmembrane region"/>
    <property type="match status" value="1"/>
</dbReference>
<dbReference type="PANTHER" id="PTHR45136:SF2">
    <property type="entry name" value="ABC TRANSPORTER DOMAIN-CONTAINING PROTEIN"/>
    <property type="match status" value="1"/>
</dbReference>
<feature type="transmembrane region" description="Helical" evidence="8">
    <location>
        <begin position="86"/>
        <end position="103"/>
    </location>
</feature>
<proteinExistence type="inferred from homology"/>
<dbReference type="PANTHER" id="PTHR45136">
    <property type="entry name" value="ABC TRANSPORTER DOMAIN-CONTAINING PROTEIN"/>
    <property type="match status" value="1"/>
</dbReference>
<dbReference type="Gene3D" id="1.20.1560.10">
    <property type="entry name" value="ABC transporter type 1, transmembrane domain"/>
    <property type="match status" value="1"/>
</dbReference>
<evidence type="ECO:0000313" key="10">
    <source>
        <dbReference type="Proteomes" id="UP001293593"/>
    </source>
</evidence>
<evidence type="ECO:0000256" key="4">
    <source>
        <dbReference type="ARBA" id="ARBA00022737"/>
    </source>
</evidence>
<evidence type="ECO:0000256" key="5">
    <source>
        <dbReference type="ARBA" id="ARBA00022989"/>
    </source>
</evidence>
<keyword evidence="2" id="KW-0813">Transport</keyword>
<evidence type="ECO:0000256" key="3">
    <source>
        <dbReference type="ARBA" id="ARBA00022692"/>
    </source>
</evidence>
<evidence type="ECO:0000256" key="1">
    <source>
        <dbReference type="ARBA" id="ARBA00007577"/>
    </source>
</evidence>
<keyword evidence="5 8" id="KW-1133">Transmembrane helix</keyword>